<sequence length="57" mass="5879">MSICRHRLGAASMLTSCLQAIGGCRCAREIHAELLDQQAAAGALAAAATVDPQDDQP</sequence>
<organism evidence="1 3">
    <name type="scientific">Nocardioides fonticola</name>
    <dbReference type="NCBI Taxonomy" id="450363"/>
    <lineage>
        <taxon>Bacteria</taxon>
        <taxon>Bacillati</taxon>
        <taxon>Actinomycetota</taxon>
        <taxon>Actinomycetes</taxon>
        <taxon>Propionibacteriales</taxon>
        <taxon>Nocardioidaceae</taxon>
        <taxon>Nocardioides</taxon>
    </lineage>
</organism>
<name>A0ABP7XKI4_9ACTN</name>
<proteinExistence type="predicted"/>
<reference evidence="3" key="2">
    <citation type="journal article" date="2019" name="Int. J. Syst. Evol. Microbiol.">
        <title>The Global Catalogue of Microorganisms (GCM) 10K type strain sequencing project: providing services to taxonomists for standard genome sequencing and annotation.</title>
        <authorList>
            <consortium name="The Broad Institute Genomics Platform"/>
            <consortium name="The Broad Institute Genome Sequencing Center for Infectious Disease"/>
            <person name="Wu L."/>
            <person name="Ma J."/>
        </authorList>
    </citation>
    <scope>NUCLEOTIDE SEQUENCE [LARGE SCALE GENOMIC DNA]</scope>
    <source>
        <strain evidence="3">JCM 16703</strain>
    </source>
</reference>
<reference evidence="1" key="3">
    <citation type="submission" date="2023-12" db="EMBL/GenBank/DDBJ databases">
        <authorList>
            <person name="Sun Q."/>
            <person name="Inoue M."/>
        </authorList>
    </citation>
    <scope>NUCLEOTIDE SEQUENCE</scope>
    <source>
        <strain evidence="1">JCM 16703</strain>
    </source>
</reference>
<evidence type="ECO:0008006" key="4">
    <source>
        <dbReference type="Google" id="ProtNLM"/>
    </source>
</evidence>
<comment type="caution">
    <text evidence="1">The sequence shown here is derived from an EMBL/GenBank/DDBJ whole genome shotgun (WGS) entry which is preliminary data.</text>
</comment>
<dbReference type="EMBL" id="BAAAZH010000016">
    <property type="protein sequence ID" value="GAA4120374.1"/>
    <property type="molecule type" value="Genomic_DNA"/>
</dbReference>
<dbReference type="RefSeq" id="WP_344733622.1">
    <property type="nucleotide sequence ID" value="NZ_BAAAZH010000016.1"/>
</dbReference>
<protein>
    <recommendedName>
        <fullName evidence="4">Lipoprotein</fullName>
    </recommendedName>
</protein>
<keyword evidence="3" id="KW-1185">Reference proteome</keyword>
<evidence type="ECO:0000313" key="3">
    <source>
        <dbReference type="Proteomes" id="UP001501495"/>
    </source>
</evidence>
<evidence type="ECO:0000313" key="1">
    <source>
        <dbReference type="EMBL" id="GAA4120374.1"/>
    </source>
</evidence>
<dbReference type="Proteomes" id="UP001501495">
    <property type="component" value="Unassembled WGS sequence"/>
</dbReference>
<evidence type="ECO:0000313" key="2">
    <source>
        <dbReference type="EMBL" id="GAA4123146.1"/>
    </source>
</evidence>
<reference evidence="1" key="1">
    <citation type="journal article" date="2014" name="Int. J. Syst. Evol. Microbiol.">
        <title>Complete genome of a new Firmicutes species belonging to the dominant human colonic microbiota ('Ruminococcus bicirculans') reveals two chromosomes and a selective capacity to utilize plant glucans.</title>
        <authorList>
            <consortium name="NISC Comparative Sequencing Program"/>
            <person name="Wegmann U."/>
            <person name="Louis P."/>
            <person name="Goesmann A."/>
            <person name="Henrissat B."/>
            <person name="Duncan S.H."/>
            <person name="Flint H.J."/>
        </authorList>
    </citation>
    <scope>NUCLEOTIDE SEQUENCE</scope>
    <source>
        <strain evidence="1">JCM 16703</strain>
    </source>
</reference>
<accession>A0ABP7XKI4</accession>
<dbReference type="EMBL" id="BAAAZH010000023">
    <property type="protein sequence ID" value="GAA4123146.1"/>
    <property type="molecule type" value="Genomic_DNA"/>
</dbReference>
<dbReference type="PROSITE" id="PS51257">
    <property type="entry name" value="PROKAR_LIPOPROTEIN"/>
    <property type="match status" value="1"/>
</dbReference>
<gene>
    <name evidence="1" type="ORF">GCM10022215_23890</name>
    <name evidence="2" type="ORF">GCM10022215_29510</name>
</gene>